<comment type="similarity">
    <text evidence="1">Belongs to the WEB family.</text>
</comment>
<evidence type="ECO:0000256" key="2">
    <source>
        <dbReference type="ARBA" id="ARBA00023054"/>
    </source>
</evidence>
<evidence type="ECO:0000313" key="5">
    <source>
        <dbReference type="Proteomes" id="UP001604277"/>
    </source>
</evidence>
<gene>
    <name evidence="4" type="ORF">Fot_26708</name>
</gene>
<evidence type="ECO:0000256" key="1">
    <source>
        <dbReference type="ARBA" id="ARBA00005485"/>
    </source>
</evidence>
<comment type="caution">
    <text evidence="4">The sequence shown here is derived from an EMBL/GenBank/DDBJ whole genome shotgun (WGS) entry which is preliminary data.</text>
</comment>
<proteinExistence type="inferred from homology"/>
<keyword evidence="5" id="KW-1185">Reference proteome</keyword>
<keyword evidence="2 3" id="KW-0175">Coiled coil</keyword>
<dbReference type="PANTHER" id="PTHR32054:SF70">
    <property type="entry name" value="OS07G0620100 PROTEIN"/>
    <property type="match status" value="1"/>
</dbReference>
<accession>A0ABD1UDZ3</accession>
<dbReference type="Proteomes" id="UP001604277">
    <property type="component" value="Unassembled WGS sequence"/>
</dbReference>
<dbReference type="InterPro" id="IPR008545">
    <property type="entry name" value="Web"/>
</dbReference>
<evidence type="ECO:0000313" key="4">
    <source>
        <dbReference type="EMBL" id="KAL2522785.1"/>
    </source>
</evidence>
<dbReference type="PANTHER" id="PTHR32054">
    <property type="entry name" value="HEAVY CHAIN, PUTATIVE, EXPRESSED-RELATED-RELATED"/>
    <property type="match status" value="1"/>
</dbReference>
<dbReference type="EMBL" id="JBFOLJ010000007">
    <property type="protein sequence ID" value="KAL2522785.1"/>
    <property type="molecule type" value="Genomic_DNA"/>
</dbReference>
<sequence length="305" mass="35651">MDYDDMTDSSNAWTSKIEELEKLKENLKQAKDDAMQSWLDSQPLIDELEKMQAEIESIKARVIKANAVISELQAQLGTTDMCIKSTKEEELKFKTIINDKNEDLERAQEEKEKLKTKIDEQLQKRSKLKQVLRIKRQSLLTFQLTHEAIQLESEAFEKSAAHALGYISNKSEAAGNIVIQLTRDEYHMLKRTASEQISLVEMRISVSMKQKLEAENSRDAAFRRLQQLYSRDGWSKRRMGEKRSPDEDIGGLTEEQYASIREVNPRNQQQCKSNKYGNFLVKKKKTSIFYRIRSCFARKFRKYFK</sequence>
<dbReference type="AlphaFoldDB" id="A0ABD1UDZ3"/>
<dbReference type="Pfam" id="PF05701">
    <property type="entry name" value="WEMBL"/>
    <property type="match status" value="1"/>
</dbReference>
<name>A0ABD1UDZ3_9LAMI</name>
<reference evidence="5" key="1">
    <citation type="submission" date="2024-07" db="EMBL/GenBank/DDBJ databases">
        <title>Two chromosome-level genome assemblies of Korean endemic species Abeliophyllum distichum and Forsythia ovata (Oleaceae).</title>
        <authorList>
            <person name="Jang H."/>
        </authorList>
    </citation>
    <scope>NUCLEOTIDE SEQUENCE [LARGE SCALE GENOMIC DNA]</scope>
</reference>
<feature type="coiled-coil region" evidence="3">
    <location>
        <begin position="10"/>
        <end position="131"/>
    </location>
</feature>
<organism evidence="4 5">
    <name type="scientific">Forsythia ovata</name>
    <dbReference type="NCBI Taxonomy" id="205694"/>
    <lineage>
        <taxon>Eukaryota</taxon>
        <taxon>Viridiplantae</taxon>
        <taxon>Streptophyta</taxon>
        <taxon>Embryophyta</taxon>
        <taxon>Tracheophyta</taxon>
        <taxon>Spermatophyta</taxon>
        <taxon>Magnoliopsida</taxon>
        <taxon>eudicotyledons</taxon>
        <taxon>Gunneridae</taxon>
        <taxon>Pentapetalae</taxon>
        <taxon>asterids</taxon>
        <taxon>lamiids</taxon>
        <taxon>Lamiales</taxon>
        <taxon>Oleaceae</taxon>
        <taxon>Forsythieae</taxon>
        <taxon>Forsythia</taxon>
    </lineage>
</organism>
<protein>
    <submittedName>
        <fullName evidence="4">Paramyosin-like</fullName>
    </submittedName>
</protein>
<evidence type="ECO:0000256" key="3">
    <source>
        <dbReference type="SAM" id="Coils"/>
    </source>
</evidence>